<keyword evidence="6 8" id="KW-0472">Membrane</keyword>
<evidence type="ECO:0000256" key="6">
    <source>
        <dbReference type="ARBA" id="ARBA00023136"/>
    </source>
</evidence>
<dbReference type="Proteomes" id="UP001210925">
    <property type="component" value="Unassembled WGS sequence"/>
</dbReference>
<protein>
    <submittedName>
        <fullName evidence="9">Uncharacterized protein</fullName>
    </submittedName>
</protein>
<sequence length="481" mass="51130">MSCDSLEKVYPSFNSPKPLNEGGDCCHWSWVSCDSKNNIQRILLHDMNLQGTIPASISELTGLQVLALQNNGLTGSIPASFAQLTLQILYLNNNPIAGTLDPVNGASMVYMDVKGTYISGNIPNTIDLSRNITDGGSGCPYDVYICPSQSKSNIPNCAGVKFCQTIPATTAAIPSPTSVLQTATSAPTSAQLPSDSSSGGLSTGVIIGIVCGVAVFLGILIAAALWYFKKDEIAPLISETGSQRKAKSDQISNFSTPISKPAHVYDTQSNTSTQALNLKYDTVSNSNRNSILFNQSQLIPSSTYSTTGNLNDDRQNSTGRERLGKLSESLAITTVHESPAQINSIPVSYVNLTQEQVLAYAQQPNGSLVPMLIQPVSTYLPNQPVSTQVPQLSMSYPVVVNNSVHQGDTPTATVIPAPGNLAATLLTSSPVLEAAVPSVASPIQPPILNFDSAKAEAPVERREQEHQPPIIPISHIQQLEK</sequence>
<dbReference type="Pfam" id="PF00560">
    <property type="entry name" value="LRR_1"/>
    <property type="match status" value="1"/>
</dbReference>
<accession>A0AAD5UJU1</accession>
<organism evidence="9 10">
    <name type="scientific">Boothiomyces macroporosus</name>
    <dbReference type="NCBI Taxonomy" id="261099"/>
    <lineage>
        <taxon>Eukaryota</taxon>
        <taxon>Fungi</taxon>
        <taxon>Fungi incertae sedis</taxon>
        <taxon>Chytridiomycota</taxon>
        <taxon>Chytridiomycota incertae sedis</taxon>
        <taxon>Chytridiomycetes</taxon>
        <taxon>Rhizophydiales</taxon>
        <taxon>Terramycetaceae</taxon>
        <taxon>Boothiomyces</taxon>
    </lineage>
</organism>
<evidence type="ECO:0000256" key="2">
    <source>
        <dbReference type="ARBA" id="ARBA00004370"/>
    </source>
</evidence>
<keyword evidence="4" id="KW-0677">Repeat</keyword>
<gene>
    <name evidence="9" type="ORF">HK103_004883</name>
</gene>
<dbReference type="SUPFAM" id="SSF52058">
    <property type="entry name" value="L domain-like"/>
    <property type="match status" value="1"/>
</dbReference>
<dbReference type="PANTHER" id="PTHR48059:SF30">
    <property type="entry name" value="OS06G0587000 PROTEIN"/>
    <property type="match status" value="1"/>
</dbReference>
<comment type="subcellular location">
    <subcellularLocation>
        <location evidence="1">Cell envelope</location>
    </subcellularLocation>
    <subcellularLocation>
        <location evidence="2">Membrane</location>
    </subcellularLocation>
</comment>
<feature type="compositionally biased region" description="Basic and acidic residues" evidence="7">
    <location>
        <begin position="454"/>
        <end position="466"/>
    </location>
</feature>
<evidence type="ECO:0000256" key="4">
    <source>
        <dbReference type="ARBA" id="ARBA00022737"/>
    </source>
</evidence>
<proteinExistence type="predicted"/>
<keyword evidence="5 8" id="KW-1133">Transmembrane helix</keyword>
<dbReference type="FunFam" id="3.80.10.10:FF:000129">
    <property type="entry name" value="Leucine-rich repeat receptor-like kinase"/>
    <property type="match status" value="1"/>
</dbReference>
<evidence type="ECO:0000256" key="7">
    <source>
        <dbReference type="SAM" id="MobiDB-lite"/>
    </source>
</evidence>
<dbReference type="InterPro" id="IPR001611">
    <property type="entry name" value="Leu-rich_rpt"/>
</dbReference>
<evidence type="ECO:0000256" key="3">
    <source>
        <dbReference type="ARBA" id="ARBA00022692"/>
    </source>
</evidence>
<feature type="transmembrane region" description="Helical" evidence="8">
    <location>
        <begin position="205"/>
        <end position="228"/>
    </location>
</feature>
<dbReference type="InterPro" id="IPR051848">
    <property type="entry name" value="PGIP"/>
</dbReference>
<name>A0AAD5UJU1_9FUNG</name>
<keyword evidence="10" id="KW-1185">Reference proteome</keyword>
<evidence type="ECO:0000313" key="10">
    <source>
        <dbReference type="Proteomes" id="UP001210925"/>
    </source>
</evidence>
<dbReference type="GO" id="GO:0016020">
    <property type="term" value="C:membrane"/>
    <property type="evidence" value="ECO:0007669"/>
    <property type="project" value="UniProtKB-SubCell"/>
</dbReference>
<dbReference type="EMBL" id="JADGKB010000041">
    <property type="protein sequence ID" value="KAJ3257185.1"/>
    <property type="molecule type" value="Genomic_DNA"/>
</dbReference>
<comment type="caution">
    <text evidence="9">The sequence shown here is derived from an EMBL/GenBank/DDBJ whole genome shotgun (WGS) entry which is preliminary data.</text>
</comment>
<reference evidence="9" key="1">
    <citation type="submission" date="2020-05" db="EMBL/GenBank/DDBJ databases">
        <title>Phylogenomic resolution of chytrid fungi.</title>
        <authorList>
            <person name="Stajich J.E."/>
            <person name="Amses K."/>
            <person name="Simmons R."/>
            <person name="Seto K."/>
            <person name="Myers J."/>
            <person name="Bonds A."/>
            <person name="Quandt C.A."/>
            <person name="Barry K."/>
            <person name="Liu P."/>
            <person name="Grigoriev I."/>
            <person name="Longcore J.E."/>
            <person name="James T.Y."/>
        </authorList>
    </citation>
    <scope>NUCLEOTIDE SEQUENCE</scope>
    <source>
        <strain evidence="9">PLAUS21</strain>
    </source>
</reference>
<evidence type="ECO:0000256" key="1">
    <source>
        <dbReference type="ARBA" id="ARBA00004196"/>
    </source>
</evidence>
<dbReference type="InterPro" id="IPR032675">
    <property type="entry name" value="LRR_dom_sf"/>
</dbReference>
<dbReference type="AlphaFoldDB" id="A0AAD5UJU1"/>
<feature type="region of interest" description="Disordered" evidence="7">
    <location>
        <begin position="454"/>
        <end position="473"/>
    </location>
</feature>
<dbReference type="PANTHER" id="PTHR48059">
    <property type="entry name" value="POLYGALACTURONASE INHIBITOR 1"/>
    <property type="match status" value="1"/>
</dbReference>
<dbReference type="Gene3D" id="3.80.10.10">
    <property type="entry name" value="Ribonuclease Inhibitor"/>
    <property type="match status" value="1"/>
</dbReference>
<evidence type="ECO:0000256" key="8">
    <source>
        <dbReference type="SAM" id="Phobius"/>
    </source>
</evidence>
<evidence type="ECO:0000256" key="5">
    <source>
        <dbReference type="ARBA" id="ARBA00022989"/>
    </source>
</evidence>
<keyword evidence="3 8" id="KW-0812">Transmembrane</keyword>
<evidence type="ECO:0000313" key="9">
    <source>
        <dbReference type="EMBL" id="KAJ3257185.1"/>
    </source>
</evidence>